<evidence type="ECO:0000313" key="2">
    <source>
        <dbReference type="Proteomes" id="UP001162162"/>
    </source>
</evidence>
<organism evidence="1 2">
    <name type="scientific">Aromia moschata</name>
    <dbReference type="NCBI Taxonomy" id="1265417"/>
    <lineage>
        <taxon>Eukaryota</taxon>
        <taxon>Metazoa</taxon>
        <taxon>Ecdysozoa</taxon>
        <taxon>Arthropoda</taxon>
        <taxon>Hexapoda</taxon>
        <taxon>Insecta</taxon>
        <taxon>Pterygota</taxon>
        <taxon>Neoptera</taxon>
        <taxon>Endopterygota</taxon>
        <taxon>Coleoptera</taxon>
        <taxon>Polyphaga</taxon>
        <taxon>Cucujiformia</taxon>
        <taxon>Chrysomeloidea</taxon>
        <taxon>Cerambycidae</taxon>
        <taxon>Cerambycinae</taxon>
        <taxon>Callichromatini</taxon>
        <taxon>Aromia</taxon>
    </lineage>
</organism>
<dbReference type="PANTHER" id="PTHR46060">
    <property type="entry name" value="MARINER MOS1 TRANSPOSASE-LIKE PROTEIN"/>
    <property type="match status" value="1"/>
</dbReference>
<dbReference type="GO" id="GO:0003676">
    <property type="term" value="F:nucleic acid binding"/>
    <property type="evidence" value="ECO:0007669"/>
    <property type="project" value="InterPro"/>
</dbReference>
<gene>
    <name evidence="1" type="ORF">NQ318_004471</name>
</gene>
<evidence type="ECO:0000313" key="1">
    <source>
        <dbReference type="EMBL" id="KAJ8948683.1"/>
    </source>
</evidence>
<sequence length="279" mass="31420">MHNYGATEFIPFGCSTLYIRNSNITAFFPTMLEHVPARLVNHIRVYFTPLHTHATDRSFPMSRDSRLRGSTPISCENTGSAQRARAIAKLEENWSLSEVAAELNVSKSCIFYIKNAGKKNSDYKGLSDKRLVGYHGARLVNFKRRFRNDKGCCQLEIDPDFLPKVITGDESWCYSYDPETKQQSSQWKRPLSPRPKKFQVKSNINTMLICFFDAKSITPAATGGGQVCEVHDCTGTRYRICVEVGSGDLTVPVVRHTSGTTRRVYVPPGASLADFTLWF</sequence>
<dbReference type="PANTHER" id="PTHR46060:SF1">
    <property type="entry name" value="MARINER MOS1 TRANSPOSASE-LIKE PROTEIN"/>
    <property type="match status" value="1"/>
</dbReference>
<comment type="caution">
    <text evidence="1">The sequence shown here is derived from an EMBL/GenBank/DDBJ whole genome shotgun (WGS) entry which is preliminary data.</text>
</comment>
<dbReference type="InterPro" id="IPR052709">
    <property type="entry name" value="Transposase-MT_Hybrid"/>
</dbReference>
<name>A0AAV8YCT7_9CUCU</name>
<accession>A0AAV8YCT7</accession>
<dbReference type="EMBL" id="JAPWTK010000132">
    <property type="protein sequence ID" value="KAJ8948683.1"/>
    <property type="molecule type" value="Genomic_DNA"/>
</dbReference>
<keyword evidence="2" id="KW-1185">Reference proteome</keyword>
<dbReference type="AlphaFoldDB" id="A0AAV8YCT7"/>
<protein>
    <submittedName>
        <fullName evidence="1">Uncharacterized protein</fullName>
    </submittedName>
</protein>
<reference evidence="1" key="1">
    <citation type="journal article" date="2023" name="Insect Mol. Biol.">
        <title>Genome sequencing provides insights into the evolution of gene families encoding plant cell wall-degrading enzymes in longhorned beetles.</title>
        <authorList>
            <person name="Shin N.R."/>
            <person name="Okamura Y."/>
            <person name="Kirsch R."/>
            <person name="Pauchet Y."/>
        </authorList>
    </citation>
    <scope>NUCLEOTIDE SEQUENCE</scope>
    <source>
        <strain evidence="1">AMC_N1</strain>
    </source>
</reference>
<dbReference type="Proteomes" id="UP001162162">
    <property type="component" value="Unassembled WGS sequence"/>
</dbReference>
<dbReference type="Gene3D" id="3.30.420.10">
    <property type="entry name" value="Ribonuclease H-like superfamily/Ribonuclease H"/>
    <property type="match status" value="1"/>
</dbReference>
<dbReference type="InterPro" id="IPR036397">
    <property type="entry name" value="RNaseH_sf"/>
</dbReference>
<proteinExistence type="predicted"/>